<evidence type="ECO:0000313" key="3">
    <source>
        <dbReference type="EMBL" id="TNC70361.1"/>
    </source>
</evidence>
<evidence type="ECO:0000259" key="2">
    <source>
        <dbReference type="Pfam" id="PF14220"/>
    </source>
</evidence>
<name>A0A5C4NB51_9RHOB</name>
<dbReference type="RefSeq" id="WP_139082173.1">
    <property type="nucleotide sequence ID" value="NZ_VDFV01000019.1"/>
</dbReference>
<keyword evidence="4" id="KW-1185">Reference proteome</keyword>
<comment type="caution">
    <text evidence="3">The sequence shown here is derived from an EMBL/GenBank/DDBJ whole genome shotgun (WGS) entry which is preliminary data.</text>
</comment>
<organism evidence="3 4">
    <name type="scientific">Rubellimicrobium roseum</name>
    <dbReference type="NCBI Taxonomy" id="687525"/>
    <lineage>
        <taxon>Bacteria</taxon>
        <taxon>Pseudomonadati</taxon>
        <taxon>Pseudomonadota</taxon>
        <taxon>Alphaproteobacteria</taxon>
        <taxon>Rhodobacterales</taxon>
        <taxon>Roseobacteraceae</taxon>
        <taxon>Rubellimicrobium</taxon>
    </lineage>
</organism>
<protein>
    <submittedName>
        <fullName evidence="3">DUF4329 domain-containing protein</fullName>
    </submittedName>
</protein>
<accession>A0A5C4NB51</accession>
<gene>
    <name evidence="3" type="ORF">FHG71_13275</name>
</gene>
<dbReference type="EMBL" id="VDFV01000019">
    <property type="protein sequence ID" value="TNC70361.1"/>
    <property type="molecule type" value="Genomic_DNA"/>
</dbReference>
<dbReference type="AlphaFoldDB" id="A0A5C4NB51"/>
<dbReference type="OrthoDB" id="7850904at2"/>
<proteinExistence type="predicted"/>
<feature type="signal peptide" evidence="1">
    <location>
        <begin position="1"/>
        <end position="18"/>
    </location>
</feature>
<feature type="domain" description="DUF4329" evidence="2">
    <location>
        <begin position="27"/>
        <end position="140"/>
    </location>
</feature>
<dbReference type="Pfam" id="PF14220">
    <property type="entry name" value="DUF4329"/>
    <property type="match status" value="1"/>
</dbReference>
<reference evidence="3 4" key="1">
    <citation type="submission" date="2019-06" db="EMBL/GenBank/DDBJ databases">
        <authorList>
            <person name="Jiang L."/>
        </authorList>
    </citation>
    <scope>NUCLEOTIDE SEQUENCE [LARGE SCALE GENOMIC DNA]</scope>
    <source>
        <strain evidence="3 4">YIM 48858</strain>
    </source>
</reference>
<sequence>MRRIVPWALIALLWPAWAAAQSREEVDFVKKLFAELQPRSFDKRREYCGFIGRDAAGDLIATEPQAGNHDSCGLDWPREMDVIASYHTHGAFDFLYHNELPSDMDLLSDQALGVNGWIATPGGRIWYVDSARMVAKQVCGVGCLPVAPNFYKAQAGDVARSYTFDDLVERLSR</sequence>
<dbReference type="InterPro" id="IPR025479">
    <property type="entry name" value="DUF4329"/>
</dbReference>
<evidence type="ECO:0000256" key="1">
    <source>
        <dbReference type="SAM" id="SignalP"/>
    </source>
</evidence>
<keyword evidence="1" id="KW-0732">Signal</keyword>
<dbReference type="Proteomes" id="UP000305709">
    <property type="component" value="Unassembled WGS sequence"/>
</dbReference>
<feature type="chain" id="PRO_5022708129" evidence="1">
    <location>
        <begin position="19"/>
        <end position="173"/>
    </location>
</feature>
<evidence type="ECO:0000313" key="4">
    <source>
        <dbReference type="Proteomes" id="UP000305709"/>
    </source>
</evidence>